<gene>
    <name evidence="1" type="ORF">DPMN_114479</name>
</gene>
<dbReference type="EMBL" id="JAIWYP010000004">
    <property type="protein sequence ID" value="KAH3841019.1"/>
    <property type="molecule type" value="Genomic_DNA"/>
</dbReference>
<proteinExistence type="predicted"/>
<keyword evidence="2" id="KW-1185">Reference proteome</keyword>
<evidence type="ECO:0000313" key="2">
    <source>
        <dbReference type="Proteomes" id="UP000828390"/>
    </source>
</evidence>
<dbReference type="Proteomes" id="UP000828390">
    <property type="component" value="Unassembled WGS sequence"/>
</dbReference>
<reference evidence="1" key="1">
    <citation type="journal article" date="2019" name="bioRxiv">
        <title>The Genome of the Zebra Mussel, Dreissena polymorpha: A Resource for Invasive Species Research.</title>
        <authorList>
            <person name="McCartney M.A."/>
            <person name="Auch B."/>
            <person name="Kono T."/>
            <person name="Mallez S."/>
            <person name="Zhang Y."/>
            <person name="Obille A."/>
            <person name="Becker A."/>
            <person name="Abrahante J.E."/>
            <person name="Garbe J."/>
            <person name="Badalamenti J.P."/>
            <person name="Herman A."/>
            <person name="Mangelson H."/>
            <person name="Liachko I."/>
            <person name="Sullivan S."/>
            <person name="Sone E.D."/>
            <person name="Koren S."/>
            <person name="Silverstein K.A.T."/>
            <person name="Beckman K.B."/>
            <person name="Gohl D.M."/>
        </authorList>
    </citation>
    <scope>NUCLEOTIDE SEQUENCE</scope>
    <source>
        <strain evidence="1">Duluth1</strain>
        <tissue evidence="1">Whole animal</tissue>
    </source>
</reference>
<organism evidence="1 2">
    <name type="scientific">Dreissena polymorpha</name>
    <name type="common">Zebra mussel</name>
    <name type="synonym">Mytilus polymorpha</name>
    <dbReference type="NCBI Taxonomy" id="45954"/>
    <lineage>
        <taxon>Eukaryota</taxon>
        <taxon>Metazoa</taxon>
        <taxon>Spiralia</taxon>
        <taxon>Lophotrochozoa</taxon>
        <taxon>Mollusca</taxon>
        <taxon>Bivalvia</taxon>
        <taxon>Autobranchia</taxon>
        <taxon>Heteroconchia</taxon>
        <taxon>Euheterodonta</taxon>
        <taxon>Imparidentia</taxon>
        <taxon>Neoheterodontei</taxon>
        <taxon>Myida</taxon>
        <taxon>Dreissenoidea</taxon>
        <taxon>Dreissenidae</taxon>
        <taxon>Dreissena</taxon>
    </lineage>
</organism>
<sequence>MYLVVYAGRTLLTANEGDLLEVRQATGDHATQEVFGAFGGASLMCQTPTGVGAREKSTSLLVWTWWD</sequence>
<reference evidence="1" key="2">
    <citation type="submission" date="2020-11" db="EMBL/GenBank/DDBJ databases">
        <authorList>
            <person name="McCartney M.A."/>
            <person name="Auch B."/>
            <person name="Kono T."/>
            <person name="Mallez S."/>
            <person name="Becker A."/>
            <person name="Gohl D.M."/>
            <person name="Silverstein K.A.T."/>
            <person name="Koren S."/>
            <person name="Bechman K.B."/>
            <person name="Herman A."/>
            <person name="Abrahante J.E."/>
            <person name="Garbe J."/>
        </authorList>
    </citation>
    <scope>NUCLEOTIDE SEQUENCE</scope>
    <source>
        <strain evidence="1">Duluth1</strain>
        <tissue evidence="1">Whole animal</tissue>
    </source>
</reference>
<comment type="caution">
    <text evidence="1">The sequence shown here is derived from an EMBL/GenBank/DDBJ whole genome shotgun (WGS) entry which is preliminary data.</text>
</comment>
<protein>
    <submittedName>
        <fullName evidence="1">Uncharacterized protein</fullName>
    </submittedName>
</protein>
<evidence type="ECO:0000313" key="1">
    <source>
        <dbReference type="EMBL" id="KAH3841019.1"/>
    </source>
</evidence>
<accession>A0A9D4QRS0</accession>
<name>A0A9D4QRS0_DREPO</name>
<dbReference type="AlphaFoldDB" id="A0A9D4QRS0"/>